<name>A0A8H5MGW9_9AGAR</name>
<dbReference type="OrthoDB" id="5401396at2759"/>
<evidence type="ECO:0000313" key="3">
    <source>
        <dbReference type="Proteomes" id="UP000518752"/>
    </source>
</evidence>
<dbReference type="Gene3D" id="2.60.20.10">
    <property type="entry name" value="Crystallins"/>
    <property type="match status" value="1"/>
</dbReference>
<dbReference type="AlphaFoldDB" id="A0A8H5MGW9"/>
<organism evidence="2 3">
    <name type="scientific">Collybiopsis confluens</name>
    <dbReference type="NCBI Taxonomy" id="2823264"/>
    <lineage>
        <taxon>Eukaryota</taxon>
        <taxon>Fungi</taxon>
        <taxon>Dikarya</taxon>
        <taxon>Basidiomycota</taxon>
        <taxon>Agaricomycotina</taxon>
        <taxon>Agaricomycetes</taxon>
        <taxon>Agaricomycetidae</taxon>
        <taxon>Agaricales</taxon>
        <taxon>Marasmiineae</taxon>
        <taxon>Omphalotaceae</taxon>
        <taxon>Collybiopsis</taxon>
    </lineage>
</organism>
<feature type="signal peptide" evidence="1">
    <location>
        <begin position="1"/>
        <end position="19"/>
    </location>
</feature>
<gene>
    <name evidence="2" type="ORF">D9757_000485</name>
</gene>
<keyword evidence="1" id="KW-0732">Signal</keyword>
<comment type="caution">
    <text evidence="2">The sequence shown here is derived from an EMBL/GenBank/DDBJ whole genome shotgun (WGS) entry which is preliminary data.</text>
</comment>
<evidence type="ECO:0000256" key="1">
    <source>
        <dbReference type="SAM" id="SignalP"/>
    </source>
</evidence>
<dbReference type="EMBL" id="JAACJN010000002">
    <property type="protein sequence ID" value="KAF5393306.1"/>
    <property type="molecule type" value="Genomic_DNA"/>
</dbReference>
<proteinExistence type="predicted"/>
<accession>A0A8H5MGW9</accession>
<feature type="chain" id="PRO_5034882609" evidence="1">
    <location>
        <begin position="20"/>
        <end position="123"/>
    </location>
</feature>
<reference evidence="2 3" key="1">
    <citation type="journal article" date="2020" name="ISME J.">
        <title>Uncovering the hidden diversity of litter-decomposition mechanisms in mushroom-forming fungi.</title>
        <authorList>
            <person name="Floudas D."/>
            <person name="Bentzer J."/>
            <person name="Ahren D."/>
            <person name="Johansson T."/>
            <person name="Persson P."/>
            <person name="Tunlid A."/>
        </authorList>
    </citation>
    <scope>NUCLEOTIDE SEQUENCE [LARGE SCALE GENOMIC DNA]</scope>
    <source>
        <strain evidence="2 3">CBS 406.79</strain>
    </source>
</reference>
<dbReference type="Proteomes" id="UP000518752">
    <property type="component" value="Unassembled WGS sequence"/>
</dbReference>
<protein>
    <submittedName>
        <fullName evidence="2">Uncharacterized protein</fullName>
    </submittedName>
</protein>
<keyword evidence="3" id="KW-1185">Reference proteome</keyword>
<sequence length="123" mass="12603">MRSTAVFATLLAAVTAALAAPSPATISKRQGPSFYIVVCTEPDIAAGTCEPFGGLGEGVCTPFPASFNDNISSLASTFDGEACTVYVNDGCTGDSLVVEHLQTYNTLPANLDNALSSFKCSAV</sequence>
<evidence type="ECO:0000313" key="2">
    <source>
        <dbReference type="EMBL" id="KAF5393306.1"/>
    </source>
</evidence>